<name>A0A833DTE9_9CREN</name>
<organism evidence="1 2">
    <name type="scientific">Ignisphaera aggregans</name>
    <dbReference type="NCBI Taxonomy" id="334771"/>
    <lineage>
        <taxon>Archaea</taxon>
        <taxon>Thermoproteota</taxon>
        <taxon>Thermoprotei</taxon>
        <taxon>Desulfurococcales</taxon>
        <taxon>Desulfurococcaceae</taxon>
        <taxon>Ignisphaera</taxon>
    </lineage>
</organism>
<evidence type="ECO:0000313" key="1">
    <source>
        <dbReference type="EMBL" id="HIP56810.1"/>
    </source>
</evidence>
<sequence length="70" mass="8429">MGRSKYTKYKAAIERLGFRQLDVYRMKDKEIIRLQRIADGRVYVVELPKRRDELTVDEFIKLIKEALARK</sequence>
<protein>
    <submittedName>
        <fullName evidence="1">Uncharacterized protein</fullName>
    </submittedName>
</protein>
<comment type="caution">
    <text evidence="1">The sequence shown here is derived from an EMBL/GenBank/DDBJ whole genome shotgun (WGS) entry which is preliminary data.</text>
</comment>
<dbReference type="EMBL" id="DQTV01000038">
    <property type="protein sequence ID" value="HIP56810.1"/>
    <property type="molecule type" value="Genomic_DNA"/>
</dbReference>
<proteinExistence type="predicted"/>
<dbReference type="AlphaFoldDB" id="A0A833DTE9"/>
<evidence type="ECO:0000313" key="2">
    <source>
        <dbReference type="Proteomes" id="UP000605805"/>
    </source>
</evidence>
<dbReference type="Proteomes" id="UP000605805">
    <property type="component" value="Unassembled WGS sequence"/>
</dbReference>
<accession>A0A833DTE9</accession>
<gene>
    <name evidence="1" type="ORF">EYH02_01900</name>
</gene>
<reference evidence="1" key="1">
    <citation type="journal article" date="2020" name="ISME J.">
        <title>Gammaproteobacteria mediating utilization of methyl-, sulfur- and petroleum organic compounds in deep ocean hydrothermal plumes.</title>
        <authorList>
            <person name="Zhou Z."/>
            <person name="Liu Y."/>
            <person name="Pan J."/>
            <person name="Cron B.R."/>
            <person name="Toner B.M."/>
            <person name="Anantharaman K."/>
            <person name="Breier J.A."/>
            <person name="Dick G.J."/>
            <person name="Li M."/>
        </authorList>
    </citation>
    <scope>NUCLEOTIDE SEQUENCE</scope>
    <source>
        <strain evidence="1">SZUA-1435</strain>
    </source>
</reference>